<keyword evidence="1" id="KW-0540">Nuclease</keyword>
<dbReference type="InterPro" id="IPR051132">
    <property type="entry name" value="3-5_Exonuclease_domain"/>
</dbReference>
<dbReference type="PANTHER" id="PTHR13620:SF109">
    <property type="entry name" value="3'-5' EXONUCLEASE"/>
    <property type="match status" value="1"/>
</dbReference>
<evidence type="ECO:0000256" key="6">
    <source>
        <dbReference type="ARBA" id="ARBA00040531"/>
    </source>
</evidence>
<dbReference type="GO" id="GO:0006139">
    <property type="term" value="P:nucleobase-containing compound metabolic process"/>
    <property type="evidence" value="ECO:0007669"/>
    <property type="project" value="InterPro"/>
</dbReference>
<dbReference type="GO" id="GO:0003676">
    <property type="term" value="F:nucleic acid binding"/>
    <property type="evidence" value="ECO:0007669"/>
    <property type="project" value="InterPro"/>
</dbReference>
<dbReference type="AlphaFoldDB" id="A0AAW7JKM0"/>
<evidence type="ECO:0000256" key="2">
    <source>
        <dbReference type="ARBA" id="ARBA00022723"/>
    </source>
</evidence>
<evidence type="ECO:0000259" key="8">
    <source>
        <dbReference type="SMART" id="SM00474"/>
    </source>
</evidence>
<reference evidence="10" key="2">
    <citation type="submission" date="2023-08" db="EMBL/GenBank/DDBJ databases">
        <title>Identification and characterization of horizontal gene transfer across gut microbiota members of farm animals based on homology search.</title>
        <authorList>
            <person name="Schwarzerova J."/>
            <person name="Nykrynova M."/>
            <person name="Jureckova K."/>
            <person name="Cejkova D."/>
            <person name="Rychlik I."/>
        </authorList>
    </citation>
    <scope>NUCLEOTIDE SEQUENCE</scope>
    <source>
        <strain evidence="10">ET15</strain>
        <strain evidence="9">ET37</strain>
    </source>
</reference>
<dbReference type="SUPFAM" id="SSF53098">
    <property type="entry name" value="Ribonuclease H-like"/>
    <property type="match status" value="1"/>
</dbReference>
<comment type="caution">
    <text evidence="10">The sequence shown here is derived from an EMBL/GenBank/DDBJ whole genome shotgun (WGS) entry which is preliminary data.</text>
</comment>
<dbReference type="EMBL" id="JAUEIE010000004">
    <property type="protein sequence ID" value="MDN0022571.1"/>
    <property type="molecule type" value="Genomic_DNA"/>
</dbReference>
<dbReference type="SMART" id="SM00474">
    <property type="entry name" value="35EXOc"/>
    <property type="match status" value="1"/>
</dbReference>
<keyword evidence="4 10" id="KW-0269">Exonuclease</keyword>
<dbReference type="GO" id="GO:0046872">
    <property type="term" value="F:metal ion binding"/>
    <property type="evidence" value="ECO:0007669"/>
    <property type="project" value="UniProtKB-KW"/>
</dbReference>
<evidence type="ECO:0000313" key="11">
    <source>
        <dbReference type="Proteomes" id="UP001167831"/>
    </source>
</evidence>
<protein>
    <recommendedName>
        <fullName evidence="6">3'-5' exonuclease</fullName>
    </recommendedName>
    <alternativeName>
        <fullName evidence="7">Werner Syndrome-like exonuclease</fullName>
    </alternativeName>
</protein>
<evidence type="ECO:0000313" key="9">
    <source>
        <dbReference type="EMBL" id="MDN0022571.1"/>
    </source>
</evidence>
<evidence type="ECO:0000256" key="4">
    <source>
        <dbReference type="ARBA" id="ARBA00022839"/>
    </source>
</evidence>
<dbReference type="InterPro" id="IPR002562">
    <property type="entry name" value="3'-5'_exonuclease_dom"/>
</dbReference>
<sequence length="216" mass="24636">MQTMKTIYNRLDKEYIKDLPLVSFPGKIITVNSEREADKAVPFLLSKDILGVDTETRPSFKKGQQHKVSLLQVATEDICFLFRLNYIGMVTPVISLLSNTDVPMVGLSWHDDLAALQKRMEFKPGLFIDIQDIIGDIGIEDKSLQKLYANIFKQKISKRQRLTNWDADVLSDKQMSYAATDAWACVRLYKEILKLKETGDYSLIIKDDINNSIANV</sequence>
<dbReference type="Proteomes" id="UP001168478">
    <property type="component" value="Unassembled WGS sequence"/>
</dbReference>
<dbReference type="GO" id="GO:0008408">
    <property type="term" value="F:3'-5' exonuclease activity"/>
    <property type="evidence" value="ECO:0007669"/>
    <property type="project" value="InterPro"/>
</dbReference>
<keyword evidence="11" id="KW-1185">Reference proteome</keyword>
<keyword evidence="3 10" id="KW-0378">Hydrolase</keyword>
<reference evidence="10" key="1">
    <citation type="submission" date="2023-06" db="EMBL/GenBank/DDBJ databases">
        <authorList>
            <person name="Zeman M."/>
            <person name="Kubasova T."/>
            <person name="Jahodarova E."/>
            <person name="Nykrynova M."/>
            <person name="Rychlik I."/>
        </authorList>
    </citation>
    <scope>NUCLEOTIDE SEQUENCE</scope>
    <source>
        <strain evidence="10">ET15</strain>
        <strain evidence="9">ET37</strain>
    </source>
</reference>
<gene>
    <name evidence="9" type="ORF">QVN81_05960</name>
    <name evidence="10" type="ORF">QVN84_07865</name>
</gene>
<dbReference type="Gene3D" id="3.30.420.10">
    <property type="entry name" value="Ribonuclease H-like superfamily/Ribonuclease H"/>
    <property type="match status" value="1"/>
</dbReference>
<dbReference type="Proteomes" id="UP001167831">
    <property type="component" value="Unassembled WGS sequence"/>
</dbReference>
<evidence type="ECO:0000313" key="10">
    <source>
        <dbReference type="EMBL" id="MDN0025432.1"/>
    </source>
</evidence>
<evidence type="ECO:0000256" key="5">
    <source>
        <dbReference type="ARBA" id="ARBA00022842"/>
    </source>
</evidence>
<evidence type="ECO:0000256" key="1">
    <source>
        <dbReference type="ARBA" id="ARBA00022722"/>
    </source>
</evidence>
<organism evidence="10 12">
    <name type="scientific">Leyella lascolaii</name>
    <dbReference type="NCBI Taxonomy" id="1776379"/>
    <lineage>
        <taxon>Bacteria</taxon>
        <taxon>Pseudomonadati</taxon>
        <taxon>Bacteroidota</taxon>
        <taxon>Bacteroidia</taxon>
        <taxon>Bacteroidales</taxon>
        <taxon>Prevotellaceae</taxon>
        <taxon>Leyella</taxon>
    </lineage>
</organism>
<name>A0AAW7JKM0_9BACT</name>
<dbReference type="CDD" id="cd06141">
    <property type="entry name" value="WRN_exo"/>
    <property type="match status" value="1"/>
</dbReference>
<evidence type="ECO:0000313" key="12">
    <source>
        <dbReference type="Proteomes" id="UP001168478"/>
    </source>
</evidence>
<keyword evidence="2" id="KW-0479">Metal-binding</keyword>
<dbReference type="EMBL" id="JAUEIF010000006">
    <property type="protein sequence ID" value="MDN0025432.1"/>
    <property type="molecule type" value="Genomic_DNA"/>
</dbReference>
<proteinExistence type="predicted"/>
<dbReference type="PANTHER" id="PTHR13620">
    <property type="entry name" value="3-5 EXONUCLEASE"/>
    <property type="match status" value="1"/>
</dbReference>
<dbReference type="Pfam" id="PF01612">
    <property type="entry name" value="DNA_pol_A_exo1"/>
    <property type="match status" value="1"/>
</dbReference>
<dbReference type="InterPro" id="IPR036397">
    <property type="entry name" value="RNaseH_sf"/>
</dbReference>
<evidence type="ECO:0000256" key="7">
    <source>
        <dbReference type="ARBA" id="ARBA00042761"/>
    </source>
</evidence>
<evidence type="ECO:0000256" key="3">
    <source>
        <dbReference type="ARBA" id="ARBA00022801"/>
    </source>
</evidence>
<accession>A0AAW7JKM0</accession>
<dbReference type="InterPro" id="IPR012337">
    <property type="entry name" value="RNaseH-like_sf"/>
</dbReference>
<feature type="domain" description="3'-5' exonuclease" evidence="8">
    <location>
        <begin position="28"/>
        <end position="197"/>
    </location>
</feature>
<keyword evidence="5" id="KW-0460">Magnesium</keyword>